<organism evidence="6 7">
    <name type="scientific">Candidatus Sphingobacterium stercoripullorum</name>
    <dbReference type="NCBI Taxonomy" id="2838759"/>
    <lineage>
        <taxon>Bacteria</taxon>
        <taxon>Pseudomonadati</taxon>
        <taxon>Bacteroidota</taxon>
        <taxon>Sphingobacteriia</taxon>
        <taxon>Sphingobacteriales</taxon>
        <taxon>Sphingobacteriaceae</taxon>
        <taxon>Sphingobacterium</taxon>
    </lineage>
</organism>
<dbReference type="CDD" id="cd00175">
    <property type="entry name" value="SNc"/>
    <property type="match status" value="1"/>
</dbReference>
<gene>
    <name evidence="6" type="ORF">H9853_01985</name>
</gene>
<dbReference type="PANTHER" id="PTHR12302:SF3">
    <property type="entry name" value="SERINE_THREONINE-PROTEIN KINASE 31"/>
    <property type="match status" value="1"/>
</dbReference>
<keyword evidence="1" id="KW-0540">Nuclease</keyword>
<name>A0A9D2AYE6_9SPHI</name>
<evidence type="ECO:0000313" key="7">
    <source>
        <dbReference type="Proteomes" id="UP000824156"/>
    </source>
</evidence>
<dbReference type="GO" id="GO:0004519">
    <property type="term" value="F:endonuclease activity"/>
    <property type="evidence" value="ECO:0007669"/>
    <property type="project" value="UniProtKB-KW"/>
</dbReference>
<dbReference type="SUPFAM" id="SSF50199">
    <property type="entry name" value="Staphylococcal nuclease"/>
    <property type="match status" value="1"/>
</dbReference>
<evidence type="ECO:0000313" key="6">
    <source>
        <dbReference type="EMBL" id="HIX53769.1"/>
    </source>
</evidence>
<proteinExistence type="predicted"/>
<dbReference type="InterPro" id="IPR035437">
    <property type="entry name" value="SNase_OB-fold_sf"/>
</dbReference>
<dbReference type="Gene3D" id="2.40.50.90">
    <property type="match status" value="1"/>
</dbReference>
<protein>
    <submittedName>
        <fullName evidence="6">Thermonuclease family protein</fullName>
    </submittedName>
</protein>
<dbReference type="Pfam" id="PF00565">
    <property type="entry name" value="SNase"/>
    <property type="match status" value="1"/>
</dbReference>
<reference evidence="6" key="1">
    <citation type="journal article" date="2021" name="PeerJ">
        <title>Extensive microbial diversity within the chicken gut microbiome revealed by metagenomics and culture.</title>
        <authorList>
            <person name="Gilroy R."/>
            <person name="Ravi A."/>
            <person name="Getino M."/>
            <person name="Pursley I."/>
            <person name="Horton D.L."/>
            <person name="Alikhan N.F."/>
            <person name="Baker D."/>
            <person name="Gharbi K."/>
            <person name="Hall N."/>
            <person name="Watson M."/>
            <person name="Adriaenssens E.M."/>
            <person name="Foster-Nyarko E."/>
            <person name="Jarju S."/>
            <person name="Secka A."/>
            <person name="Antonio M."/>
            <person name="Oren A."/>
            <person name="Chaudhuri R.R."/>
            <person name="La Ragione R."/>
            <person name="Hildebrand F."/>
            <person name="Pallen M.J."/>
        </authorList>
    </citation>
    <scope>NUCLEOTIDE SEQUENCE</scope>
    <source>
        <strain evidence="6">1719</strain>
    </source>
</reference>
<dbReference type="SMART" id="SM00318">
    <property type="entry name" value="SNc"/>
    <property type="match status" value="1"/>
</dbReference>
<dbReference type="Proteomes" id="UP000824156">
    <property type="component" value="Unassembled WGS sequence"/>
</dbReference>
<keyword evidence="3" id="KW-0378">Hydrolase</keyword>
<keyword evidence="2" id="KW-0255">Endonuclease</keyword>
<accession>A0A9D2AYE6</accession>
<feature type="domain" description="TNase-like" evidence="5">
    <location>
        <begin position="26"/>
        <end position="148"/>
    </location>
</feature>
<feature type="region of interest" description="Disordered" evidence="4">
    <location>
        <begin position="146"/>
        <end position="168"/>
    </location>
</feature>
<dbReference type="AlphaFoldDB" id="A0A9D2AYE6"/>
<evidence type="ECO:0000256" key="3">
    <source>
        <dbReference type="ARBA" id="ARBA00022801"/>
    </source>
</evidence>
<evidence type="ECO:0000259" key="5">
    <source>
        <dbReference type="PROSITE" id="PS50830"/>
    </source>
</evidence>
<dbReference type="PANTHER" id="PTHR12302">
    <property type="entry name" value="EBNA2 BINDING PROTEIN P100"/>
    <property type="match status" value="1"/>
</dbReference>
<comment type="caution">
    <text evidence="6">The sequence shown here is derived from an EMBL/GenBank/DDBJ whole genome shotgun (WGS) entry which is preliminary data.</text>
</comment>
<reference evidence="6" key="2">
    <citation type="submission" date="2021-04" db="EMBL/GenBank/DDBJ databases">
        <authorList>
            <person name="Gilroy R."/>
        </authorList>
    </citation>
    <scope>NUCLEOTIDE SEQUENCE</scope>
    <source>
        <strain evidence="6">1719</strain>
    </source>
</reference>
<feature type="compositionally biased region" description="Basic residues" evidence="4">
    <location>
        <begin position="159"/>
        <end position="168"/>
    </location>
</feature>
<dbReference type="EMBL" id="DXEZ01000056">
    <property type="protein sequence ID" value="HIX53769.1"/>
    <property type="molecule type" value="Genomic_DNA"/>
</dbReference>
<dbReference type="PROSITE" id="PS50830">
    <property type="entry name" value="TNASE_3"/>
    <property type="match status" value="1"/>
</dbReference>
<dbReference type="InterPro" id="IPR016071">
    <property type="entry name" value="Staphylococal_nuclease_OB-fold"/>
</dbReference>
<evidence type="ECO:0000256" key="2">
    <source>
        <dbReference type="ARBA" id="ARBA00022759"/>
    </source>
</evidence>
<dbReference type="GO" id="GO:0016787">
    <property type="term" value="F:hydrolase activity"/>
    <property type="evidence" value="ECO:0007669"/>
    <property type="project" value="UniProtKB-KW"/>
</dbReference>
<evidence type="ECO:0000256" key="4">
    <source>
        <dbReference type="SAM" id="MobiDB-lite"/>
    </source>
</evidence>
<evidence type="ECO:0000256" key="1">
    <source>
        <dbReference type="ARBA" id="ARBA00022722"/>
    </source>
</evidence>
<sequence>MKASAAIRVVFLSILFLISSLFCVAQIITGKVIRVTDGDSITISDSQGKSIRVRLFGIDCPEVGQPFSKNATEHTKQLCEGKDVRVDVKHIDRYKRTVGVVYTPENIDLNLSLLTNGLAWHYRYFDQSVLYEQAENTAKLKKKGIWSSNNPVAPWDYRKNKKNKKKKK</sequence>